<evidence type="ECO:0000256" key="1">
    <source>
        <dbReference type="ARBA" id="ARBA00004251"/>
    </source>
</evidence>
<evidence type="ECO:0000256" key="6">
    <source>
        <dbReference type="ARBA" id="ARBA00022729"/>
    </source>
</evidence>
<keyword evidence="4" id="KW-1003">Cell membrane</keyword>
<dbReference type="AlphaFoldDB" id="F7E2B6"/>
<evidence type="ECO:0000313" key="11">
    <source>
        <dbReference type="Ensembl" id="ENSOANP00000023057.4"/>
    </source>
</evidence>
<dbReference type="STRING" id="9258.ENSOANP00000023057"/>
<evidence type="ECO:0000256" key="7">
    <source>
        <dbReference type="ARBA" id="ARBA00022927"/>
    </source>
</evidence>
<dbReference type="Bgee" id="ENSOANG00000014635">
    <property type="expression patterns" value="Expressed in adult mammalian kidney and 1 other cell type or tissue"/>
</dbReference>
<dbReference type="GO" id="GO:0006898">
    <property type="term" value="P:receptor-mediated endocytosis"/>
    <property type="evidence" value="ECO:0000318"/>
    <property type="project" value="GO_Central"/>
</dbReference>
<evidence type="ECO:0000256" key="9">
    <source>
        <dbReference type="ARBA" id="ARBA00023136"/>
    </source>
</evidence>
<comment type="subcellular location">
    <subcellularLocation>
        <location evidence="1">Cell membrane</location>
        <topology evidence="1">Single-pass type I membrane protein</topology>
    </subcellularLocation>
</comment>
<proteinExistence type="predicted"/>
<keyword evidence="6" id="KW-0732">Signal</keyword>
<keyword evidence="9 10" id="KW-0472">Membrane</keyword>
<dbReference type="FunCoup" id="F7E2B6">
    <property type="interactions" value="22"/>
</dbReference>
<dbReference type="HOGENOM" id="CLU_050471_0_0_1"/>
<dbReference type="GO" id="GO:0016324">
    <property type="term" value="C:apical plasma membrane"/>
    <property type="evidence" value="ECO:0000318"/>
    <property type="project" value="GO_Central"/>
</dbReference>
<dbReference type="Proteomes" id="UP000002279">
    <property type="component" value="Chromosome 1"/>
</dbReference>
<organism evidence="11 12">
    <name type="scientific">Ornithorhynchus anatinus</name>
    <name type="common">Duckbill platypus</name>
    <dbReference type="NCBI Taxonomy" id="9258"/>
    <lineage>
        <taxon>Eukaryota</taxon>
        <taxon>Metazoa</taxon>
        <taxon>Chordata</taxon>
        <taxon>Craniata</taxon>
        <taxon>Vertebrata</taxon>
        <taxon>Euteleostomi</taxon>
        <taxon>Mammalia</taxon>
        <taxon>Monotremata</taxon>
        <taxon>Ornithorhynchidae</taxon>
        <taxon>Ornithorhynchus</taxon>
    </lineage>
</organism>
<name>F7E2B6_ORNAN</name>
<reference evidence="11" key="2">
    <citation type="submission" date="2025-08" db="UniProtKB">
        <authorList>
            <consortium name="Ensembl"/>
        </authorList>
    </citation>
    <scope>IDENTIFICATION</scope>
    <source>
        <strain evidence="11">Glennie</strain>
    </source>
</reference>
<evidence type="ECO:0000256" key="3">
    <source>
        <dbReference type="ARBA" id="ARBA00022448"/>
    </source>
</evidence>
<reference evidence="11" key="3">
    <citation type="submission" date="2025-09" db="UniProtKB">
        <authorList>
            <consortium name="Ensembl"/>
        </authorList>
    </citation>
    <scope>IDENTIFICATION</scope>
    <source>
        <strain evidence="11">Glennie</strain>
    </source>
</reference>
<accession>F7E2B6</accession>
<dbReference type="PANTHER" id="PTHR14995:SF2">
    <property type="entry name" value="PROTEIN AMNIONLESS"/>
    <property type="match status" value="1"/>
</dbReference>
<reference evidence="11 12" key="1">
    <citation type="journal article" date="2008" name="Nature">
        <title>Genome analysis of the platypus reveals unique signatures of evolution.</title>
        <authorList>
            <person name="Warren W.C."/>
            <person name="Hillier L.W."/>
            <person name="Marshall Graves J.A."/>
            <person name="Birney E."/>
            <person name="Ponting C.P."/>
            <person name="Grutzner F."/>
            <person name="Belov K."/>
            <person name="Miller W."/>
            <person name="Clarke L."/>
            <person name="Chinwalla A.T."/>
            <person name="Yang S.P."/>
            <person name="Heger A."/>
            <person name="Locke D.P."/>
            <person name="Miethke P."/>
            <person name="Waters P.D."/>
            <person name="Veyrunes F."/>
            <person name="Fulton L."/>
            <person name="Fulton B."/>
            <person name="Graves T."/>
            <person name="Wallis J."/>
            <person name="Puente X.S."/>
            <person name="Lopez-Otin C."/>
            <person name="Ordonez G.R."/>
            <person name="Eichler E.E."/>
            <person name="Chen L."/>
            <person name="Cheng Z."/>
            <person name="Deakin J.E."/>
            <person name="Alsop A."/>
            <person name="Thompson K."/>
            <person name="Kirby P."/>
            <person name="Papenfuss A.T."/>
            <person name="Wakefield M.J."/>
            <person name="Olender T."/>
            <person name="Lancet D."/>
            <person name="Huttley G.A."/>
            <person name="Smit A.F."/>
            <person name="Pask A."/>
            <person name="Temple-Smith P."/>
            <person name="Batzer M.A."/>
            <person name="Walker J.A."/>
            <person name="Konkel M.K."/>
            <person name="Harris R.S."/>
            <person name="Whittington C.M."/>
            <person name="Wong E.S."/>
            <person name="Gemmell N.J."/>
            <person name="Buschiazzo E."/>
            <person name="Vargas Jentzsch I.M."/>
            <person name="Merkel A."/>
            <person name="Schmitz J."/>
            <person name="Zemann A."/>
            <person name="Churakov G."/>
            <person name="Kriegs J.O."/>
            <person name="Brosius J."/>
            <person name="Murchison E.P."/>
            <person name="Sachidanandam R."/>
            <person name="Smith C."/>
            <person name="Hannon G.J."/>
            <person name="Tsend-Ayush E."/>
            <person name="McMillan D."/>
            <person name="Attenborough R."/>
            <person name="Rens W."/>
            <person name="Ferguson-Smith M."/>
            <person name="Lefevre C.M."/>
            <person name="Sharp J.A."/>
            <person name="Nicholas K.R."/>
            <person name="Ray D.A."/>
            <person name="Kube M."/>
            <person name="Reinhardt R."/>
            <person name="Pringle T.H."/>
            <person name="Taylor J."/>
            <person name="Jones R.C."/>
            <person name="Nixon B."/>
            <person name="Dacheux J.L."/>
            <person name="Niwa H."/>
            <person name="Sekita Y."/>
            <person name="Huang X."/>
            <person name="Stark A."/>
            <person name="Kheradpour P."/>
            <person name="Kellis M."/>
            <person name="Flicek P."/>
            <person name="Chen Y."/>
            <person name="Webber C."/>
            <person name="Hardison R."/>
            <person name="Nelson J."/>
            <person name="Hallsworth-Pepin K."/>
            <person name="Delehaunty K."/>
            <person name="Markovic C."/>
            <person name="Minx P."/>
            <person name="Feng Y."/>
            <person name="Kremitzki C."/>
            <person name="Mitreva M."/>
            <person name="Glasscock J."/>
            <person name="Wylie T."/>
            <person name="Wohldmann P."/>
            <person name="Thiru P."/>
            <person name="Nhan M.N."/>
            <person name="Pohl C.S."/>
            <person name="Smith S.M."/>
            <person name="Hou S."/>
            <person name="Nefedov M."/>
            <person name="de Jong P.J."/>
            <person name="Renfree M.B."/>
            <person name="Mardis E.R."/>
            <person name="Wilson R.K."/>
        </authorList>
    </citation>
    <scope>NUCLEOTIDE SEQUENCE [LARGE SCALE GENOMIC DNA]</scope>
    <source>
        <strain evidence="11 12">Glennie</strain>
    </source>
</reference>
<evidence type="ECO:0000313" key="12">
    <source>
        <dbReference type="Proteomes" id="UP000002279"/>
    </source>
</evidence>
<dbReference type="GO" id="GO:0015031">
    <property type="term" value="P:protein transport"/>
    <property type="evidence" value="ECO:0007669"/>
    <property type="project" value="UniProtKB-KW"/>
</dbReference>
<evidence type="ECO:0000256" key="8">
    <source>
        <dbReference type="ARBA" id="ARBA00022989"/>
    </source>
</evidence>
<keyword evidence="12" id="KW-1185">Reference proteome</keyword>
<keyword evidence="3" id="KW-0813">Transport</keyword>
<dbReference type="PANTHER" id="PTHR14995">
    <property type="entry name" value="AMNIONLESS"/>
    <property type="match status" value="1"/>
</dbReference>
<keyword evidence="7" id="KW-0653">Protein transport</keyword>
<dbReference type="GeneTree" id="ENSGT00390000007463"/>
<keyword evidence="5 10" id="KW-0812">Transmembrane</keyword>
<dbReference type="GO" id="GO:0008104">
    <property type="term" value="P:intracellular protein localization"/>
    <property type="evidence" value="ECO:0000318"/>
    <property type="project" value="GO_Central"/>
</dbReference>
<sequence>DKTPGEVLQCVIDGLFKQWIPNTNFETGSNWDRNQTPCVGATARFEAQEVAGRGGKGGELSYLPLDAEFILGPGAGFGAFDGEFDPGCDPGSVARFLGAGRHSWLDPTLWLSASSLDDLEQGPHLFSVDEERIPCRHDDVIFPAETSFRVDVGSAGRTIEVRSVSILGQKFTREEDLSEYLGTSSGRLQFWGGGSLRVDPTPCSDPSGCLCGNTELRPQICAALLQSNAGGPCPRLSCQVPLMPVGQCCEMCGAVLTLEYTTDFDLERYRARLLHTFLNLPQHAGVQMAISKVQRPPATLEPRSHQPEPEIQIVLADALVGPEAGRAAERLGQDLLGDIAQHGEAFGIASGQAQTSSGSQMAEGHRARPAGLVAGISAGLLLGLLLVGGGLLLLLQRKGLIRSLTPSPSANPFLSCLGSHH</sequence>
<dbReference type="GO" id="GO:0030139">
    <property type="term" value="C:endocytic vesicle"/>
    <property type="evidence" value="ECO:0000318"/>
    <property type="project" value="GO_Central"/>
</dbReference>
<dbReference type="Pfam" id="PF14828">
    <property type="entry name" value="Amnionless"/>
    <property type="match status" value="1"/>
</dbReference>
<evidence type="ECO:0000256" key="10">
    <source>
        <dbReference type="SAM" id="Phobius"/>
    </source>
</evidence>
<dbReference type="eggNOG" id="ENOG502QUUQ">
    <property type="taxonomic scope" value="Eukaryota"/>
</dbReference>
<evidence type="ECO:0000256" key="5">
    <source>
        <dbReference type="ARBA" id="ARBA00022692"/>
    </source>
</evidence>
<evidence type="ECO:0000256" key="4">
    <source>
        <dbReference type="ARBA" id="ARBA00022475"/>
    </source>
</evidence>
<keyword evidence="8 10" id="KW-1133">Transmembrane helix</keyword>
<dbReference type="Ensembl" id="ENSOANT00000023061.4">
    <property type="protein sequence ID" value="ENSOANP00000023057.4"/>
    <property type="gene ID" value="ENSOANG00000014635.4"/>
</dbReference>
<dbReference type="OMA" id="PDRFSWL"/>
<dbReference type="InParanoid" id="F7E2B6"/>
<feature type="transmembrane region" description="Helical" evidence="10">
    <location>
        <begin position="370"/>
        <end position="395"/>
    </location>
</feature>
<protein>
    <recommendedName>
        <fullName evidence="2">Protein amnionless</fullName>
    </recommendedName>
</protein>
<dbReference type="InterPro" id="IPR026112">
    <property type="entry name" value="AMN"/>
</dbReference>
<evidence type="ECO:0000256" key="2">
    <source>
        <dbReference type="ARBA" id="ARBA00021200"/>
    </source>
</evidence>